<evidence type="ECO:0000313" key="3">
    <source>
        <dbReference type="Proteomes" id="UP000195602"/>
    </source>
</evidence>
<dbReference type="EMBL" id="LYUB02000020">
    <property type="protein sequence ID" value="OVF06536.1"/>
    <property type="molecule type" value="Genomic_DNA"/>
</dbReference>
<dbReference type="AlphaFoldDB" id="A0AA91PW65"/>
<reference evidence="2 3" key="1">
    <citation type="submission" date="2017-04" db="EMBL/GenBank/DDBJ databases">
        <title>Draft genome of the yeast Clavispora lusitaniae type strain CBS 6936.</title>
        <authorList>
            <person name="Durrens P."/>
            <person name="Klopp C."/>
            <person name="Biteau N."/>
            <person name="Fitton-Ouhabi V."/>
            <person name="Dementhon K."/>
            <person name="Accoceberry I."/>
            <person name="Sherman D.J."/>
            <person name="Noel T."/>
        </authorList>
    </citation>
    <scope>NUCLEOTIDE SEQUENCE [LARGE SCALE GENOMIC DNA]</scope>
    <source>
        <strain evidence="2 3">CBS 6936</strain>
    </source>
</reference>
<proteinExistence type="predicted"/>
<evidence type="ECO:0000256" key="1">
    <source>
        <dbReference type="SAM" id="MobiDB-lite"/>
    </source>
</evidence>
<sequence length="68" mass="7776">MLQLIDDIHRKVDPFSDYDPNKEYFKRKPGIPFGEQDDSGEEKDSDDEDSDDEDATSPEGEADSEDIH</sequence>
<comment type="caution">
    <text evidence="2">The sequence shown here is derived from an EMBL/GenBank/DDBJ whole genome shotgun (WGS) entry which is preliminary data.</text>
</comment>
<name>A0AA91PW65_CLALS</name>
<gene>
    <name evidence="2" type="ORF">A9F13_20g00297</name>
</gene>
<protein>
    <submittedName>
        <fullName evidence="2">Uncharacterized protein</fullName>
    </submittedName>
</protein>
<accession>A0AA91PW65</accession>
<feature type="compositionally biased region" description="Acidic residues" evidence="1">
    <location>
        <begin position="35"/>
        <end position="68"/>
    </location>
</feature>
<dbReference type="KEGG" id="clus:A9F13_20g00297"/>
<dbReference type="Proteomes" id="UP000195602">
    <property type="component" value="Unassembled WGS sequence"/>
</dbReference>
<evidence type="ECO:0000313" key="2">
    <source>
        <dbReference type="EMBL" id="OVF06536.1"/>
    </source>
</evidence>
<feature type="region of interest" description="Disordered" evidence="1">
    <location>
        <begin position="12"/>
        <end position="68"/>
    </location>
</feature>
<organism evidence="2 3">
    <name type="scientific">Clavispora lusitaniae</name>
    <name type="common">Candida lusitaniae</name>
    <dbReference type="NCBI Taxonomy" id="36911"/>
    <lineage>
        <taxon>Eukaryota</taxon>
        <taxon>Fungi</taxon>
        <taxon>Dikarya</taxon>
        <taxon>Ascomycota</taxon>
        <taxon>Saccharomycotina</taxon>
        <taxon>Pichiomycetes</taxon>
        <taxon>Metschnikowiaceae</taxon>
        <taxon>Clavispora</taxon>
    </lineage>
</organism>
<feature type="compositionally biased region" description="Basic and acidic residues" evidence="1">
    <location>
        <begin position="12"/>
        <end position="26"/>
    </location>
</feature>